<accession>A0A3M7SGK6</accession>
<keyword evidence="2" id="KW-1185">Reference proteome</keyword>
<reference evidence="1 2" key="1">
    <citation type="journal article" date="2018" name="Sci. Rep.">
        <title>Genomic signatures of local adaptation to the degree of environmental predictability in rotifers.</title>
        <authorList>
            <person name="Franch-Gras L."/>
            <person name="Hahn C."/>
            <person name="Garcia-Roger E.M."/>
            <person name="Carmona M.J."/>
            <person name="Serra M."/>
            <person name="Gomez A."/>
        </authorList>
    </citation>
    <scope>NUCLEOTIDE SEQUENCE [LARGE SCALE GENOMIC DNA]</scope>
    <source>
        <strain evidence="1">HYR1</strain>
    </source>
</reference>
<proteinExistence type="predicted"/>
<gene>
    <name evidence="1" type="ORF">BpHYR1_045239</name>
</gene>
<dbReference type="Proteomes" id="UP000276133">
    <property type="component" value="Unassembled WGS sequence"/>
</dbReference>
<sequence>MGNYYEINLIIVGSRDHTDAGSKSGYKINNSRNNISFIHDILPKAHLHPCQLLFFIDVQKLPEKKLTKLDSNLFANFRNKF</sequence>
<dbReference type="AlphaFoldDB" id="A0A3M7SGK6"/>
<name>A0A3M7SGK6_BRAPC</name>
<evidence type="ECO:0000313" key="2">
    <source>
        <dbReference type="Proteomes" id="UP000276133"/>
    </source>
</evidence>
<protein>
    <submittedName>
        <fullName evidence="1">Uncharacterized protein</fullName>
    </submittedName>
</protein>
<comment type="caution">
    <text evidence="1">The sequence shown here is derived from an EMBL/GenBank/DDBJ whole genome shotgun (WGS) entry which is preliminary data.</text>
</comment>
<organism evidence="1 2">
    <name type="scientific">Brachionus plicatilis</name>
    <name type="common">Marine rotifer</name>
    <name type="synonym">Brachionus muelleri</name>
    <dbReference type="NCBI Taxonomy" id="10195"/>
    <lineage>
        <taxon>Eukaryota</taxon>
        <taxon>Metazoa</taxon>
        <taxon>Spiralia</taxon>
        <taxon>Gnathifera</taxon>
        <taxon>Rotifera</taxon>
        <taxon>Eurotatoria</taxon>
        <taxon>Monogononta</taxon>
        <taxon>Pseudotrocha</taxon>
        <taxon>Ploima</taxon>
        <taxon>Brachionidae</taxon>
        <taxon>Brachionus</taxon>
    </lineage>
</organism>
<dbReference type="EMBL" id="REGN01001408">
    <property type="protein sequence ID" value="RNA34825.1"/>
    <property type="molecule type" value="Genomic_DNA"/>
</dbReference>
<evidence type="ECO:0000313" key="1">
    <source>
        <dbReference type="EMBL" id="RNA34825.1"/>
    </source>
</evidence>